<dbReference type="GO" id="GO:0003964">
    <property type="term" value="F:RNA-directed DNA polymerase activity"/>
    <property type="evidence" value="ECO:0007669"/>
    <property type="project" value="UniProtKB-KW"/>
</dbReference>
<evidence type="ECO:0000313" key="4">
    <source>
        <dbReference type="Proteomes" id="UP000054558"/>
    </source>
</evidence>
<feature type="compositionally biased region" description="Basic and acidic residues" evidence="1">
    <location>
        <begin position="1"/>
        <end position="10"/>
    </location>
</feature>
<keyword evidence="3" id="KW-0695">RNA-directed DNA polymerase</keyword>
<feature type="region of interest" description="Disordered" evidence="1">
    <location>
        <begin position="1"/>
        <end position="33"/>
    </location>
</feature>
<reference evidence="3 4" key="1">
    <citation type="journal article" date="2014" name="Nat. Commun.">
        <title>Klebsormidium flaccidum genome reveals primary factors for plant terrestrial adaptation.</title>
        <authorList>
            <person name="Hori K."/>
            <person name="Maruyama F."/>
            <person name="Fujisawa T."/>
            <person name="Togashi T."/>
            <person name="Yamamoto N."/>
            <person name="Seo M."/>
            <person name="Sato S."/>
            <person name="Yamada T."/>
            <person name="Mori H."/>
            <person name="Tajima N."/>
            <person name="Moriyama T."/>
            <person name="Ikeuchi M."/>
            <person name="Watanabe M."/>
            <person name="Wada H."/>
            <person name="Kobayashi K."/>
            <person name="Saito M."/>
            <person name="Masuda T."/>
            <person name="Sasaki-Sekimoto Y."/>
            <person name="Mashiguchi K."/>
            <person name="Awai K."/>
            <person name="Shimojima M."/>
            <person name="Masuda S."/>
            <person name="Iwai M."/>
            <person name="Nobusawa T."/>
            <person name="Narise T."/>
            <person name="Kondo S."/>
            <person name="Saito H."/>
            <person name="Sato R."/>
            <person name="Murakawa M."/>
            <person name="Ihara Y."/>
            <person name="Oshima-Yamada Y."/>
            <person name="Ohtaka K."/>
            <person name="Satoh M."/>
            <person name="Sonobe K."/>
            <person name="Ishii M."/>
            <person name="Ohtani R."/>
            <person name="Kanamori-Sato M."/>
            <person name="Honoki R."/>
            <person name="Miyazaki D."/>
            <person name="Mochizuki H."/>
            <person name="Umetsu J."/>
            <person name="Higashi K."/>
            <person name="Shibata D."/>
            <person name="Kamiya Y."/>
            <person name="Sato N."/>
            <person name="Nakamura Y."/>
            <person name="Tabata S."/>
            <person name="Ida S."/>
            <person name="Kurokawa K."/>
            <person name="Ohta H."/>
        </authorList>
    </citation>
    <scope>NUCLEOTIDE SEQUENCE [LARGE SCALE GENOMIC DNA]</scope>
    <source>
        <strain evidence="3 4">NIES-2285</strain>
    </source>
</reference>
<evidence type="ECO:0000256" key="2">
    <source>
        <dbReference type="SAM" id="Phobius"/>
    </source>
</evidence>
<keyword evidence="2" id="KW-1133">Transmembrane helix</keyword>
<evidence type="ECO:0000313" key="3">
    <source>
        <dbReference type="EMBL" id="GAQ92265.1"/>
    </source>
</evidence>
<keyword evidence="3" id="KW-0808">Transferase</keyword>
<accession>A0A1Y1IMY0</accession>
<sequence length="311" mass="34386">MAAESGEHLKGLGGASGAPNISGNRSGGRKRGLAEVNGRGNAVLVGERDVEIVEKPEEVKPVPMKWVYKIKPDSFGKWSNISLAWWPKAAAGVRARRTRDGLPPQAHLVRIALGSAARHTRLKEELGNFEFVASFAVAALFLAVVNGVRVYLIMWIDDILIGAQCRERIARVKAPLAEKFDGRDFWEATYFFGMDLSRDAKARIIKLTQKKLTGDLLARHGLAGARVRSVLLATGKSLTKEGAPLDMAKFPVASFFSVCVTSACSHGLISPRPWEHWRATQARQRRHTGRRRSWCATWPEPDNLWGERRGS</sequence>
<protein>
    <submittedName>
        <fullName evidence="3">Transposon-encoded protein with Ribonuclease H-like superfamily and reverse transcriptase domain and integrase domain</fullName>
    </submittedName>
</protein>
<dbReference type="OrthoDB" id="1645289at2759"/>
<keyword evidence="2" id="KW-0812">Transmembrane</keyword>
<dbReference type="EMBL" id="DF237910">
    <property type="protein sequence ID" value="GAQ92265.1"/>
    <property type="molecule type" value="Genomic_DNA"/>
</dbReference>
<gene>
    <name evidence="3" type="ORF">KFL_009610010</name>
</gene>
<dbReference type="STRING" id="105231.A0A1Y1IMY0"/>
<keyword evidence="4" id="KW-1185">Reference proteome</keyword>
<keyword evidence="3" id="KW-0548">Nucleotidyltransferase</keyword>
<keyword evidence="2" id="KW-0472">Membrane</keyword>
<dbReference type="Proteomes" id="UP000054558">
    <property type="component" value="Unassembled WGS sequence"/>
</dbReference>
<organism evidence="3 4">
    <name type="scientific">Klebsormidium nitens</name>
    <name type="common">Green alga</name>
    <name type="synonym">Ulothrix nitens</name>
    <dbReference type="NCBI Taxonomy" id="105231"/>
    <lineage>
        <taxon>Eukaryota</taxon>
        <taxon>Viridiplantae</taxon>
        <taxon>Streptophyta</taxon>
        <taxon>Klebsormidiophyceae</taxon>
        <taxon>Klebsormidiales</taxon>
        <taxon>Klebsormidiaceae</taxon>
        <taxon>Klebsormidium</taxon>
    </lineage>
</organism>
<proteinExistence type="predicted"/>
<evidence type="ECO:0000256" key="1">
    <source>
        <dbReference type="SAM" id="MobiDB-lite"/>
    </source>
</evidence>
<name>A0A1Y1IMY0_KLENI</name>
<feature type="transmembrane region" description="Helical" evidence="2">
    <location>
        <begin position="131"/>
        <end position="156"/>
    </location>
</feature>
<dbReference type="AlphaFoldDB" id="A0A1Y1IMY0"/>